<dbReference type="EMBL" id="PYGD01000001">
    <property type="protein sequence ID" value="PSK95126.1"/>
    <property type="molecule type" value="Genomic_DNA"/>
</dbReference>
<evidence type="ECO:0000259" key="1">
    <source>
        <dbReference type="Pfam" id="PF01882"/>
    </source>
</evidence>
<dbReference type="PANTHER" id="PTHR33608:SF7">
    <property type="entry name" value="DUF58 DOMAIN-CONTAINING PROTEIN"/>
    <property type="match status" value="1"/>
</dbReference>
<name>A0A2P8DD35_9BACT</name>
<evidence type="ECO:0000313" key="3">
    <source>
        <dbReference type="Proteomes" id="UP000240572"/>
    </source>
</evidence>
<gene>
    <name evidence="2" type="ORF">B0I18_1011290</name>
</gene>
<dbReference type="AlphaFoldDB" id="A0A2P8DD35"/>
<evidence type="ECO:0000313" key="2">
    <source>
        <dbReference type="EMBL" id="PSK95126.1"/>
    </source>
</evidence>
<dbReference type="RefSeq" id="WP_106521795.1">
    <property type="nucleotide sequence ID" value="NZ_PYGD01000001.1"/>
</dbReference>
<dbReference type="InterPro" id="IPR002881">
    <property type="entry name" value="DUF58"/>
</dbReference>
<organism evidence="2 3">
    <name type="scientific">Taibaiella chishuiensis</name>
    <dbReference type="NCBI Taxonomy" id="1434707"/>
    <lineage>
        <taxon>Bacteria</taxon>
        <taxon>Pseudomonadati</taxon>
        <taxon>Bacteroidota</taxon>
        <taxon>Chitinophagia</taxon>
        <taxon>Chitinophagales</taxon>
        <taxon>Chitinophagaceae</taxon>
        <taxon>Taibaiella</taxon>
    </lineage>
</organism>
<accession>A0A2P8DD35</accession>
<proteinExistence type="predicted"/>
<dbReference type="PANTHER" id="PTHR33608">
    <property type="entry name" value="BLL2464 PROTEIN"/>
    <property type="match status" value="1"/>
</dbReference>
<reference evidence="2 3" key="1">
    <citation type="submission" date="2018-03" db="EMBL/GenBank/DDBJ databases">
        <title>Genomic Encyclopedia of Type Strains, Phase III (KMG-III): the genomes of soil and plant-associated and newly described type strains.</title>
        <authorList>
            <person name="Whitman W."/>
        </authorList>
    </citation>
    <scope>NUCLEOTIDE SEQUENCE [LARGE SCALE GENOMIC DNA]</scope>
    <source>
        <strain evidence="2 3">CGMCC 1.12700</strain>
    </source>
</reference>
<dbReference type="Gene3D" id="3.40.50.410">
    <property type="entry name" value="von Willebrand factor, type A domain"/>
    <property type="match status" value="1"/>
</dbReference>
<keyword evidence="3" id="KW-1185">Reference proteome</keyword>
<dbReference type="SUPFAM" id="SSF53300">
    <property type="entry name" value="vWA-like"/>
    <property type="match status" value="1"/>
</dbReference>
<dbReference type="InterPro" id="IPR036465">
    <property type="entry name" value="vWFA_dom_sf"/>
</dbReference>
<feature type="domain" description="DUF58" evidence="1">
    <location>
        <begin position="42"/>
        <end position="262"/>
    </location>
</feature>
<comment type="caution">
    <text evidence="2">The sequence shown here is derived from an EMBL/GenBank/DDBJ whole genome shotgun (WGS) entry which is preliminary data.</text>
</comment>
<dbReference type="Proteomes" id="UP000240572">
    <property type="component" value="Unassembled WGS sequence"/>
</dbReference>
<protein>
    <submittedName>
        <fullName evidence="2">Uncharacterized protein DUF58</fullName>
    </submittedName>
</protein>
<sequence length="300" mass="35083">MTVIPPQSAIENLELIARQVVEGFIIGLHKSPFHGFSVEFAEHRLYNSGDNLKYVDWKVFGRNDRMFVKKFEEETNLRCCIAIDTSSSMFFPGEGLSKLHYSCVAAACLLHLFKKQLDAGSLALFDESLNELTAARSGVRHYRMLMNELEKLLQLQDPHRQTRAAAALHQVAERVHQRSLIIVFSDMPDDPEQNDALFDALQHLRYNKHEVLLFHVVDGRRELDFDFENRPYEFVDMETNETLKLNPSDIKEEYIKRMTAYRTRLANQCLQYHIDMVTCDMREPVEQVLHRYLIKRNKMM</sequence>
<dbReference type="OrthoDB" id="9776116at2"/>
<dbReference type="Pfam" id="PF01882">
    <property type="entry name" value="DUF58"/>
    <property type="match status" value="1"/>
</dbReference>